<dbReference type="InterPro" id="IPR053148">
    <property type="entry name" value="PD-DEXK-like_domain"/>
</dbReference>
<comment type="caution">
    <text evidence="4">The sequence shown here is derived from an EMBL/GenBank/DDBJ whole genome shotgun (WGS) entry which is preliminary data.</text>
</comment>
<feature type="domain" description="YhcG PDDEXK nuclease" evidence="2">
    <location>
        <begin position="172"/>
        <end position="315"/>
    </location>
</feature>
<dbReference type="Gene3D" id="3.40.1350.10">
    <property type="match status" value="1"/>
</dbReference>
<evidence type="ECO:0000259" key="3">
    <source>
        <dbReference type="Pfam" id="PF17761"/>
    </source>
</evidence>
<feature type="compositionally biased region" description="Basic and acidic residues" evidence="1">
    <location>
        <begin position="335"/>
        <end position="345"/>
    </location>
</feature>
<gene>
    <name evidence="4" type="ORF">Pth03_34180</name>
</gene>
<dbReference type="RefSeq" id="WP_203945230.1">
    <property type="nucleotide sequence ID" value="NZ_BOOR01000023.1"/>
</dbReference>
<dbReference type="EMBL" id="BOOR01000023">
    <property type="protein sequence ID" value="GII55029.1"/>
    <property type="molecule type" value="Genomic_DNA"/>
</dbReference>
<proteinExistence type="predicted"/>
<evidence type="ECO:0000313" key="5">
    <source>
        <dbReference type="Proteomes" id="UP000605992"/>
    </source>
</evidence>
<dbReference type="PANTHER" id="PTHR30547:SF0">
    <property type="entry name" value="BLR8175 PROTEIN"/>
    <property type="match status" value="1"/>
</dbReference>
<evidence type="ECO:0000259" key="2">
    <source>
        <dbReference type="Pfam" id="PF06250"/>
    </source>
</evidence>
<dbReference type="InterPro" id="IPR041527">
    <property type="entry name" value="YhcG_N"/>
</dbReference>
<dbReference type="Proteomes" id="UP000605992">
    <property type="component" value="Unassembled WGS sequence"/>
</dbReference>
<name>A0A8J3UZP4_9ACTN</name>
<evidence type="ECO:0008006" key="6">
    <source>
        <dbReference type="Google" id="ProtNLM"/>
    </source>
</evidence>
<dbReference type="GO" id="GO:0003676">
    <property type="term" value="F:nucleic acid binding"/>
    <property type="evidence" value="ECO:0007669"/>
    <property type="project" value="InterPro"/>
</dbReference>
<dbReference type="Pfam" id="PF06250">
    <property type="entry name" value="YhcG_C"/>
    <property type="match status" value="1"/>
</dbReference>
<protein>
    <recommendedName>
        <fullName evidence="6">DUF1016 domain-containing protein</fullName>
    </recommendedName>
</protein>
<dbReference type="InterPro" id="IPR011856">
    <property type="entry name" value="tRNA_endonuc-like_dom_sf"/>
</dbReference>
<evidence type="ECO:0000256" key="1">
    <source>
        <dbReference type="SAM" id="MobiDB-lite"/>
    </source>
</evidence>
<sequence length="362" mass="41031">MTEFTGSEIRPDDHTELLHAIKKEITTGRTRAVLAANTELIHQYWRIGRQILDRRPDEGWGRNLAADLRTAYPYAKGYSRTNLHRMRALAIAWPEFVPHAVGRIPWGHIVVLLNMLDDRAARDFYAAKTADEGWTRGVLITMIKAGLHLRANLPLHDFARKVPPEDRESVQSMVKDPYVLDFLDSDKRHERDLEARIVENVIRFLQELGTGFAFVGRQYPLSVGGEEFFADLLFYHLKLHRYVVIELRTKGFAPEHVGKLAFHVAVVDGQVRDPGRDEPTVGILLVASRNEVAVEFSLNAMNPPLAVGTYAALPLRLRAALPTPAQLADAITPVLRDDSREDDIPQRTTTEDCEPETHEEER</sequence>
<reference evidence="4" key="1">
    <citation type="submission" date="2021-01" db="EMBL/GenBank/DDBJ databases">
        <title>Whole genome shotgun sequence of Planotetraspora thailandica NBRC 104271.</title>
        <authorList>
            <person name="Komaki H."/>
            <person name="Tamura T."/>
        </authorList>
    </citation>
    <scope>NUCLEOTIDE SEQUENCE</scope>
    <source>
        <strain evidence="4">NBRC 104271</strain>
    </source>
</reference>
<feature type="domain" description="YhcG N-terminal" evidence="3">
    <location>
        <begin position="21"/>
        <end position="150"/>
    </location>
</feature>
<dbReference type="InterPro" id="IPR009362">
    <property type="entry name" value="YhcG_C"/>
</dbReference>
<keyword evidence="5" id="KW-1185">Reference proteome</keyword>
<accession>A0A8J3UZP4</accession>
<organism evidence="4 5">
    <name type="scientific">Planotetraspora thailandica</name>
    <dbReference type="NCBI Taxonomy" id="487172"/>
    <lineage>
        <taxon>Bacteria</taxon>
        <taxon>Bacillati</taxon>
        <taxon>Actinomycetota</taxon>
        <taxon>Actinomycetes</taxon>
        <taxon>Streptosporangiales</taxon>
        <taxon>Streptosporangiaceae</taxon>
        <taxon>Planotetraspora</taxon>
    </lineage>
</organism>
<dbReference type="PANTHER" id="PTHR30547">
    <property type="entry name" value="UNCHARACTERIZED PROTEIN YHCG-RELATED"/>
    <property type="match status" value="1"/>
</dbReference>
<evidence type="ECO:0000313" key="4">
    <source>
        <dbReference type="EMBL" id="GII55029.1"/>
    </source>
</evidence>
<dbReference type="AlphaFoldDB" id="A0A8J3UZP4"/>
<dbReference type="Pfam" id="PF17761">
    <property type="entry name" value="DUF1016_N"/>
    <property type="match status" value="1"/>
</dbReference>
<feature type="region of interest" description="Disordered" evidence="1">
    <location>
        <begin position="333"/>
        <end position="362"/>
    </location>
</feature>